<keyword evidence="7" id="KW-0963">Cytoplasm</keyword>
<feature type="binding site" evidence="7">
    <location>
        <position position="27"/>
    </location>
    <ligand>
        <name>3-phosphoshikimate</name>
        <dbReference type="ChEBI" id="CHEBI:145989"/>
    </ligand>
</feature>
<evidence type="ECO:0000256" key="6">
    <source>
        <dbReference type="ARBA" id="ARBA00044633"/>
    </source>
</evidence>
<dbReference type="InterPro" id="IPR023193">
    <property type="entry name" value="EPSP_synthase_CS"/>
</dbReference>
<protein>
    <recommendedName>
        <fullName evidence="7">3-phosphoshikimate 1-carboxyvinyltransferase</fullName>
        <ecNumber evidence="7">2.5.1.19</ecNumber>
    </recommendedName>
    <alternativeName>
        <fullName evidence="7">5-enolpyruvylshikimate-3-phosphate synthase</fullName>
        <shortName evidence="7">EPSP synthase</shortName>
        <shortName evidence="7">EPSPS</shortName>
    </alternativeName>
</protein>
<dbReference type="InterPro" id="IPR006264">
    <property type="entry name" value="EPSP_synthase"/>
</dbReference>
<dbReference type="EC" id="2.5.1.19" evidence="7"/>
<feature type="binding site" evidence="7">
    <location>
        <position position="128"/>
    </location>
    <ligand>
        <name>phosphoenolpyruvate</name>
        <dbReference type="ChEBI" id="CHEBI:58702"/>
    </ligand>
</feature>
<dbReference type="InterPro" id="IPR036968">
    <property type="entry name" value="Enolpyruvate_Tfrase_sf"/>
</dbReference>
<keyword evidence="4 7" id="KW-0808">Transferase</keyword>
<feature type="binding site" evidence="7">
    <location>
        <position position="100"/>
    </location>
    <ligand>
        <name>phosphoenolpyruvate</name>
        <dbReference type="ChEBI" id="CHEBI:58702"/>
    </ligand>
</feature>
<comment type="function">
    <text evidence="7">Catalyzes the transfer of the enolpyruvyl moiety of phosphoenolpyruvate (PEP) to the 5-hydroxyl of shikimate-3-phosphate (S3P) to produce enolpyruvyl shikimate-3-phosphate and inorganic phosphate.</text>
</comment>
<dbReference type="SUPFAM" id="SSF55205">
    <property type="entry name" value="EPT/RTPC-like"/>
    <property type="match status" value="1"/>
</dbReference>
<dbReference type="InterPro" id="IPR001986">
    <property type="entry name" value="Enolpyruvate_Tfrase_dom"/>
</dbReference>
<keyword evidence="5 7" id="KW-0057">Aromatic amino acid biosynthesis</keyword>
<evidence type="ECO:0000256" key="1">
    <source>
        <dbReference type="ARBA" id="ARBA00004811"/>
    </source>
</evidence>
<dbReference type="InterPro" id="IPR013792">
    <property type="entry name" value="RNA3'P_cycl/enolpyr_Trfase_a/b"/>
</dbReference>
<feature type="binding site" evidence="7">
    <location>
        <position position="326"/>
    </location>
    <ligand>
        <name>3-phosphoshikimate</name>
        <dbReference type="ChEBI" id="CHEBI:145989"/>
    </ligand>
</feature>
<feature type="binding site" evidence="7">
    <location>
        <position position="32"/>
    </location>
    <ligand>
        <name>3-phosphoshikimate</name>
        <dbReference type="ChEBI" id="CHEBI:145989"/>
    </ligand>
</feature>
<proteinExistence type="inferred from homology"/>
<comment type="pathway">
    <text evidence="1 7">Metabolic intermediate biosynthesis; chorismate biosynthesis; chorismate from D-erythrose 4-phosphate and phosphoenolpyruvate: step 6/7.</text>
</comment>
<feature type="domain" description="Enolpyruvate transferase" evidence="8">
    <location>
        <begin position="14"/>
        <end position="435"/>
    </location>
</feature>
<comment type="subunit">
    <text evidence="7">Monomer.</text>
</comment>
<feature type="binding site" evidence="7">
    <location>
        <position position="402"/>
    </location>
    <ligand>
        <name>phosphoenolpyruvate</name>
        <dbReference type="ChEBI" id="CHEBI:58702"/>
    </ligand>
</feature>
<comment type="caution">
    <text evidence="7">Lacks conserved residue(s) required for the propagation of feature annotation.</text>
</comment>
<evidence type="ECO:0000313" key="10">
    <source>
        <dbReference type="Proteomes" id="UP001166571"/>
    </source>
</evidence>
<accession>A0ABS7MCL9</accession>
<evidence type="ECO:0000256" key="3">
    <source>
        <dbReference type="ARBA" id="ARBA00022605"/>
    </source>
</evidence>
<dbReference type="HAMAP" id="MF_00210">
    <property type="entry name" value="EPSP_synth"/>
    <property type="match status" value="1"/>
</dbReference>
<dbReference type="CDD" id="cd01556">
    <property type="entry name" value="EPSP_synthase"/>
    <property type="match status" value="1"/>
</dbReference>
<feature type="binding site" evidence="7">
    <location>
        <position position="357"/>
    </location>
    <ligand>
        <name>phosphoenolpyruvate</name>
        <dbReference type="ChEBI" id="CHEBI:58702"/>
    </ligand>
</feature>
<comment type="catalytic activity">
    <reaction evidence="6">
        <text>3-phosphoshikimate + phosphoenolpyruvate = 5-O-(1-carboxyvinyl)-3-phosphoshikimate + phosphate</text>
        <dbReference type="Rhea" id="RHEA:21256"/>
        <dbReference type="ChEBI" id="CHEBI:43474"/>
        <dbReference type="ChEBI" id="CHEBI:57701"/>
        <dbReference type="ChEBI" id="CHEBI:58702"/>
        <dbReference type="ChEBI" id="CHEBI:145989"/>
        <dbReference type="EC" id="2.5.1.19"/>
    </reaction>
    <physiologicalReaction direction="left-to-right" evidence="6">
        <dbReference type="Rhea" id="RHEA:21257"/>
    </physiologicalReaction>
</comment>
<feature type="binding site" evidence="7">
    <location>
        <position position="175"/>
    </location>
    <ligand>
        <name>3-phosphoshikimate</name>
        <dbReference type="ChEBI" id="CHEBI:145989"/>
    </ligand>
</feature>
<sequence>MTDQTATPRSFSASVALKGKIAIPGDKSISHRALMLSALAVGTSRVTGLLEGHDVLATAAAMRAMGATIERRDSGEWVIDGVGVGGLLQPREALDMGNSGTSTRLLMGVVASHPITATFVGDASLSGRPMGRVIDPLSQMGADISASPGGRLPLMVRGLAPAVPLSYRLPMASAQVKSAVLLAGLNTPGITEVIEPVPTRDHSERMLRGFGAELSVDTDADGTRHIRITGEAELKPQTIAVPGDPSSAAFFIVAALIVPGSDVTIANVGLNPTRAGLVDVLRAMGGDIEELDRREVGGEPVADLRVRHSALKGTEVDPAVAPSMIDEFPVLFVAAALAEGRTTTTGLDELRVKESDRLAVMAAGLEAIGVRVTENEDGLVIEGSGGDPLPGDATIAGHLDHRICMSFAVAGLASKAPVTVDDIAPVATSFPNFEALLAGLQA</sequence>
<reference evidence="9" key="1">
    <citation type="submission" date="2021-08" db="EMBL/GenBank/DDBJ databases">
        <title>Sphingopyxis panaciterrulae sp. nov., isolated from the surface water of the Yellow Sea.</title>
        <authorList>
            <person name="Gao Z."/>
            <person name="Zhang D."/>
            <person name="Zhang A."/>
        </authorList>
    </citation>
    <scope>NUCLEOTIDE SEQUENCE</scope>
    <source>
        <strain evidence="9">XHP0097</strain>
    </source>
</reference>
<comment type="similarity">
    <text evidence="2 7">Belongs to the EPSP synthase family.</text>
</comment>
<dbReference type="EMBL" id="JAILXK010000001">
    <property type="protein sequence ID" value="MBY4636557.1"/>
    <property type="molecule type" value="Genomic_DNA"/>
</dbReference>
<dbReference type="Proteomes" id="UP001166571">
    <property type="component" value="Unassembled WGS sequence"/>
</dbReference>
<evidence type="ECO:0000259" key="8">
    <source>
        <dbReference type="Pfam" id="PF00275"/>
    </source>
</evidence>
<dbReference type="Gene3D" id="3.65.10.10">
    <property type="entry name" value="Enolpyruvate transferase domain"/>
    <property type="match status" value="2"/>
</dbReference>
<feature type="binding site" evidence="7">
    <location>
        <position position="27"/>
    </location>
    <ligand>
        <name>phosphoenolpyruvate</name>
        <dbReference type="ChEBI" id="CHEBI:58702"/>
    </ligand>
</feature>
<dbReference type="RefSeq" id="WP_222135993.1">
    <property type="nucleotide sequence ID" value="NZ_JAILXK010000001.1"/>
</dbReference>
<evidence type="ECO:0000313" key="9">
    <source>
        <dbReference type="EMBL" id="MBY4636557.1"/>
    </source>
</evidence>
<keyword evidence="10" id="KW-1185">Reference proteome</keyword>
<feature type="active site" description="Proton acceptor" evidence="7">
    <location>
        <position position="326"/>
    </location>
</feature>
<feature type="binding site" evidence="7">
    <location>
        <position position="353"/>
    </location>
    <ligand>
        <name>3-phosphoshikimate</name>
        <dbReference type="ChEBI" id="CHEBI:145989"/>
    </ligand>
</feature>
<dbReference type="PROSITE" id="PS00104">
    <property type="entry name" value="EPSP_SYNTHASE_1"/>
    <property type="match status" value="1"/>
</dbReference>
<dbReference type="GO" id="GO:0003866">
    <property type="term" value="F:3-phosphoshikimate 1-carboxyvinyltransferase activity"/>
    <property type="evidence" value="ECO:0007669"/>
    <property type="project" value="UniProtKB-EC"/>
</dbReference>
<evidence type="ECO:0000256" key="5">
    <source>
        <dbReference type="ARBA" id="ARBA00023141"/>
    </source>
</evidence>
<dbReference type="PROSITE" id="PS00885">
    <property type="entry name" value="EPSP_SYNTHASE_2"/>
    <property type="match status" value="1"/>
</dbReference>
<feature type="binding site" evidence="7">
    <location>
        <position position="175"/>
    </location>
    <ligand>
        <name>phosphoenolpyruvate</name>
        <dbReference type="ChEBI" id="CHEBI:58702"/>
    </ligand>
</feature>
<evidence type="ECO:0000256" key="2">
    <source>
        <dbReference type="ARBA" id="ARBA00009948"/>
    </source>
</evidence>
<dbReference type="PANTHER" id="PTHR21090">
    <property type="entry name" value="AROM/DEHYDROQUINATE SYNTHASE"/>
    <property type="match status" value="1"/>
</dbReference>
<evidence type="ECO:0000256" key="4">
    <source>
        <dbReference type="ARBA" id="ARBA00022679"/>
    </source>
</evidence>
<feature type="binding site" evidence="7">
    <location>
        <position position="28"/>
    </location>
    <ligand>
        <name>3-phosphoshikimate</name>
        <dbReference type="ChEBI" id="CHEBI:145989"/>
    </ligand>
</feature>
<evidence type="ECO:0000256" key="7">
    <source>
        <dbReference type="HAMAP-Rule" id="MF_00210"/>
    </source>
</evidence>
<dbReference type="NCBIfam" id="TIGR01356">
    <property type="entry name" value="aroA"/>
    <property type="match status" value="1"/>
</dbReference>
<keyword evidence="3 7" id="KW-0028">Amino-acid biosynthesis</keyword>
<name>A0ABS7MCL9_9SPHN</name>
<comment type="subcellular location">
    <subcellularLocation>
        <location evidence="7">Cytoplasm</location>
    </subcellularLocation>
</comment>
<feature type="binding site" evidence="7">
    <location>
        <position position="173"/>
    </location>
    <ligand>
        <name>3-phosphoshikimate</name>
        <dbReference type="ChEBI" id="CHEBI:145989"/>
    </ligand>
</feature>
<comment type="caution">
    <text evidence="9">The sequence shown here is derived from an EMBL/GenBank/DDBJ whole genome shotgun (WGS) entry which is preliminary data.</text>
</comment>
<organism evidence="9 10">
    <name type="scientific">Sphingopyxis jiangsuensis</name>
    <dbReference type="NCBI Taxonomy" id="2871171"/>
    <lineage>
        <taxon>Bacteria</taxon>
        <taxon>Pseudomonadati</taxon>
        <taxon>Pseudomonadota</taxon>
        <taxon>Alphaproteobacteria</taxon>
        <taxon>Sphingomonadales</taxon>
        <taxon>Sphingomonadaceae</taxon>
        <taxon>Sphingopyxis</taxon>
    </lineage>
</organism>
<dbReference type="Pfam" id="PF00275">
    <property type="entry name" value="EPSP_synthase"/>
    <property type="match status" value="1"/>
</dbReference>
<gene>
    <name evidence="7 9" type="primary">aroA</name>
    <name evidence="9" type="ORF">K5P26_05320</name>
</gene>
<dbReference type="PIRSF" id="PIRSF000505">
    <property type="entry name" value="EPSPS"/>
    <property type="match status" value="1"/>
</dbReference>
<dbReference type="PANTHER" id="PTHR21090:SF5">
    <property type="entry name" value="PENTAFUNCTIONAL AROM POLYPEPTIDE"/>
    <property type="match status" value="1"/>
</dbReference>